<organism evidence="1 2">
    <name type="scientific">Dermacentor silvarum</name>
    <name type="common">Tick</name>
    <dbReference type="NCBI Taxonomy" id="543639"/>
    <lineage>
        <taxon>Eukaryota</taxon>
        <taxon>Metazoa</taxon>
        <taxon>Ecdysozoa</taxon>
        <taxon>Arthropoda</taxon>
        <taxon>Chelicerata</taxon>
        <taxon>Arachnida</taxon>
        <taxon>Acari</taxon>
        <taxon>Parasitiformes</taxon>
        <taxon>Ixodida</taxon>
        <taxon>Ixodoidea</taxon>
        <taxon>Ixodidae</taxon>
        <taxon>Rhipicephalinae</taxon>
        <taxon>Dermacentor</taxon>
    </lineage>
</organism>
<keyword evidence="2" id="KW-1185">Reference proteome</keyword>
<accession>A0ACB8DSU8</accession>
<protein>
    <submittedName>
        <fullName evidence="1">Uncharacterized protein</fullName>
    </submittedName>
</protein>
<name>A0ACB8DSU8_DERSI</name>
<proteinExistence type="predicted"/>
<evidence type="ECO:0000313" key="1">
    <source>
        <dbReference type="EMBL" id="KAH7977381.1"/>
    </source>
</evidence>
<comment type="caution">
    <text evidence="1">The sequence shown here is derived from an EMBL/GenBank/DDBJ whole genome shotgun (WGS) entry which is preliminary data.</text>
</comment>
<reference evidence="1" key="1">
    <citation type="submission" date="2020-05" db="EMBL/GenBank/DDBJ databases">
        <title>Large-scale comparative analyses of tick genomes elucidate their genetic diversity and vector capacities.</title>
        <authorList>
            <person name="Jia N."/>
            <person name="Wang J."/>
            <person name="Shi W."/>
            <person name="Du L."/>
            <person name="Sun Y."/>
            <person name="Zhan W."/>
            <person name="Jiang J."/>
            <person name="Wang Q."/>
            <person name="Zhang B."/>
            <person name="Ji P."/>
            <person name="Sakyi L.B."/>
            <person name="Cui X."/>
            <person name="Yuan T."/>
            <person name="Jiang B."/>
            <person name="Yang W."/>
            <person name="Lam T.T.-Y."/>
            <person name="Chang Q."/>
            <person name="Ding S."/>
            <person name="Wang X."/>
            <person name="Zhu J."/>
            <person name="Ruan X."/>
            <person name="Zhao L."/>
            <person name="Wei J."/>
            <person name="Que T."/>
            <person name="Du C."/>
            <person name="Cheng J."/>
            <person name="Dai P."/>
            <person name="Han X."/>
            <person name="Huang E."/>
            <person name="Gao Y."/>
            <person name="Liu J."/>
            <person name="Shao H."/>
            <person name="Ye R."/>
            <person name="Li L."/>
            <person name="Wei W."/>
            <person name="Wang X."/>
            <person name="Wang C."/>
            <person name="Yang T."/>
            <person name="Huo Q."/>
            <person name="Li W."/>
            <person name="Guo W."/>
            <person name="Chen H."/>
            <person name="Zhou L."/>
            <person name="Ni X."/>
            <person name="Tian J."/>
            <person name="Zhou Y."/>
            <person name="Sheng Y."/>
            <person name="Liu T."/>
            <person name="Pan Y."/>
            <person name="Xia L."/>
            <person name="Li J."/>
            <person name="Zhao F."/>
            <person name="Cao W."/>
        </authorList>
    </citation>
    <scope>NUCLEOTIDE SEQUENCE</scope>
    <source>
        <strain evidence="1">Dsil-2018</strain>
    </source>
</reference>
<gene>
    <name evidence="1" type="ORF">HPB49_001107</name>
</gene>
<dbReference type="EMBL" id="CM023470">
    <property type="protein sequence ID" value="KAH7977381.1"/>
    <property type="molecule type" value="Genomic_DNA"/>
</dbReference>
<evidence type="ECO:0000313" key="2">
    <source>
        <dbReference type="Proteomes" id="UP000821865"/>
    </source>
</evidence>
<sequence>MATPSVVDWQPERGMAPTEYRCPICQKTSKSFRSLLHHVQWWHGFCRDGPPTPQPRGESDNIPNYNLVRKRDAYVREQAKLRAKIDEFFHRTEARMTLDHDAAGPRFHCREGPPPAAVYEEFWPRTIFKEELSPDNTVVYARDVSCRKKDRAIDQATEAASYQSSGPFTIPKDAYSAAGNTADGVSYHVKSKAVTRAVQTNPRPTRRAGKHRVTFAFDGPVTVQSKPPCRPPRYTRRIEKVLESIIKYLSTEDLLVCRRVCRAWKRIIERPQHWLHIKLKHAIVSTQIFSEMARWCSAVQSISLEALKAALGDLKQAPTDARAHLEHGLEKLLKACSNTLKVLTIIGCDNVLTDRIIWLASSCPFLEVVAYITASHVTLPEALWSLGAGCRRVKTLIVPPLDPLKKQGYAGHRVCQMLGKCWPELQVLCIGGRSLTLASLCCVLRSCVNLSSLEIDRGRDIDEASAAVLAEAGLHRIQQLYLTHTVISPGGAIILHGGCPRLREISVVLHRRDFDSASAFGNFVAGFGALQQREPFDTFVRLGFTDERDYLAEDKK</sequence>
<dbReference type="Proteomes" id="UP000821865">
    <property type="component" value="Chromosome 1"/>
</dbReference>